<evidence type="ECO:0000256" key="3">
    <source>
        <dbReference type="ARBA" id="ARBA00022448"/>
    </source>
</evidence>
<gene>
    <name evidence="10" type="ORF">ACFO0K_00675</name>
</gene>
<feature type="compositionally biased region" description="Basic and acidic residues" evidence="8">
    <location>
        <begin position="624"/>
        <end position="643"/>
    </location>
</feature>
<feature type="region of interest" description="Disordered" evidence="8">
    <location>
        <begin position="1"/>
        <end position="86"/>
    </location>
</feature>
<dbReference type="PANTHER" id="PTHR43297:SF2">
    <property type="entry name" value="DIPEPTIDE TRANSPORT ATP-BINDING PROTEIN DPPD"/>
    <property type="match status" value="1"/>
</dbReference>
<dbReference type="Gene3D" id="3.40.50.300">
    <property type="entry name" value="P-loop containing nucleotide triphosphate hydrolases"/>
    <property type="match status" value="2"/>
</dbReference>
<comment type="similarity">
    <text evidence="2">Belongs to the ABC transporter superfamily.</text>
</comment>
<dbReference type="PANTHER" id="PTHR43297">
    <property type="entry name" value="OLIGOPEPTIDE TRANSPORT ATP-BINDING PROTEIN APPD"/>
    <property type="match status" value="1"/>
</dbReference>
<protein>
    <submittedName>
        <fullName evidence="10">ABC transporter ATP-binding protein</fullName>
    </submittedName>
</protein>
<keyword evidence="4" id="KW-1003">Cell membrane</keyword>
<keyword evidence="5" id="KW-0547">Nucleotide-binding</keyword>
<evidence type="ECO:0000259" key="9">
    <source>
        <dbReference type="PROSITE" id="PS50893"/>
    </source>
</evidence>
<dbReference type="PROSITE" id="PS50893">
    <property type="entry name" value="ABC_TRANSPORTER_2"/>
    <property type="match status" value="2"/>
</dbReference>
<evidence type="ECO:0000256" key="1">
    <source>
        <dbReference type="ARBA" id="ARBA00004202"/>
    </source>
</evidence>
<keyword evidence="3" id="KW-0813">Transport</keyword>
<evidence type="ECO:0000256" key="5">
    <source>
        <dbReference type="ARBA" id="ARBA00022741"/>
    </source>
</evidence>
<feature type="domain" description="ABC transporter" evidence="9">
    <location>
        <begin position="92"/>
        <end position="341"/>
    </location>
</feature>
<feature type="domain" description="ABC transporter" evidence="9">
    <location>
        <begin position="370"/>
        <end position="613"/>
    </location>
</feature>
<name>A0ABV8XV19_9MICC</name>
<evidence type="ECO:0000313" key="10">
    <source>
        <dbReference type="EMBL" id="MFC4428190.1"/>
    </source>
</evidence>
<keyword evidence="11" id="KW-1185">Reference proteome</keyword>
<dbReference type="SMART" id="SM00382">
    <property type="entry name" value="AAA"/>
    <property type="match status" value="2"/>
</dbReference>
<dbReference type="NCBIfam" id="NF008453">
    <property type="entry name" value="PRK11308.1"/>
    <property type="match status" value="2"/>
</dbReference>
<evidence type="ECO:0000256" key="7">
    <source>
        <dbReference type="ARBA" id="ARBA00023136"/>
    </source>
</evidence>
<dbReference type="PROSITE" id="PS00211">
    <property type="entry name" value="ABC_TRANSPORTER_1"/>
    <property type="match status" value="2"/>
</dbReference>
<dbReference type="GO" id="GO:0005524">
    <property type="term" value="F:ATP binding"/>
    <property type="evidence" value="ECO:0007669"/>
    <property type="project" value="UniProtKB-KW"/>
</dbReference>
<accession>A0ABV8XV19</accession>
<reference evidence="11" key="1">
    <citation type="journal article" date="2019" name="Int. J. Syst. Evol. Microbiol.">
        <title>The Global Catalogue of Microorganisms (GCM) 10K type strain sequencing project: providing services to taxonomists for standard genome sequencing and annotation.</title>
        <authorList>
            <consortium name="The Broad Institute Genomics Platform"/>
            <consortium name="The Broad Institute Genome Sequencing Center for Infectious Disease"/>
            <person name="Wu L."/>
            <person name="Ma J."/>
        </authorList>
    </citation>
    <scope>NUCLEOTIDE SEQUENCE [LARGE SCALE GENOMIC DNA]</scope>
    <source>
        <strain evidence="11">CGMCC 1.12125</strain>
    </source>
</reference>
<proteinExistence type="inferred from homology"/>
<dbReference type="InterPro" id="IPR017871">
    <property type="entry name" value="ABC_transporter-like_CS"/>
</dbReference>
<evidence type="ECO:0000256" key="8">
    <source>
        <dbReference type="SAM" id="MobiDB-lite"/>
    </source>
</evidence>
<evidence type="ECO:0000256" key="2">
    <source>
        <dbReference type="ARBA" id="ARBA00005417"/>
    </source>
</evidence>
<dbReference type="InterPro" id="IPR003439">
    <property type="entry name" value="ABC_transporter-like_ATP-bd"/>
</dbReference>
<dbReference type="NCBIfam" id="NF007739">
    <property type="entry name" value="PRK10419.1"/>
    <property type="match status" value="2"/>
</dbReference>
<dbReference type="InterPro" id="IPR027417">
    <property type="entry name" value="P-loop_NTPase"/>
</dbReference>
<comment type="subcellular location">
    <subcellularLocation>
        <location evidence="1">Cell membrane</location>
        <topology evidence="1">Peripheral membrane protein</topology>
    </subcellularLocation>
</comment>
<organism evidence="10 11">
    <name type="scientific">Citricoccus alkalitolerans</name>
    <dbReference type="NCBI Taxonomy" id="246603"/>
    <lineage>
        <taxon>Bacteria</taxon>
        <taxon>Bacillati</taxon>
        <taxon>Actinomycetota</taxon>
        <taxon>Actinomycetes</taxon>
        <taxon>Micrococcales</taxon>
        <taxon>Micrococcaceae</taxon>
        <taxon>Citricoccus</taxon>
    </lineage>
</organism>
<feature type="region of interest" description="Disordered" evidence="8">
    <location>
        <begin position="615"/>
        <end position="643"/>
    </location>
</feature>
<keyword evidence="6 10" id="KW-0067">ATP-binding</keyword>
<comment type="caution">
    <text evidence="10">The sequence shown here is derived from an EMBL/GenBank/DDBJ whole genome shotgun (WGS) entry which is preliminary data.</text>
</comment>
<dbReference type="InterPro" id="IPR050388">
    <property type="entry name" value="ABC_Ni/Peptide_Import"/>
</dbReference>
<dbReference type="InterPro" id="IPR003593">
    <property type="entry name" value="AAA+_ATPase"/>
</dbReference>
<dbReference type="RefSeq" id="WP_344230538.1">
    <property type="nucleotide sequence ID" value="NZ_BAAALH010000002.1"/>
</dbReference>
<dbReference type="Pfam" id="PF08352">
    <property type="entry name" value="oligo_HPY"/>
    <property type="match status" value="2"/>
</dbReference>
<feature type="compositionally biased region" description="Basic and acidic residues" evidence="8">
    <location>
        <begin position="9"/>
        <end position="28"/>
    </location>
</feature>
<dbReference type="EMBL" id="JBHSEN010000001">
    <property type="protein sequence ID" value="MFC4428190.1"/>
    <property type="molecule type" value="Genomic_DNA"/>
</dbReference>
<feature type="compositionally biased region" description="Low complexity" evidence="8">
    <location>
        <begin position="29"/>
        <end position="42"/>
    </location>
</feature>
<sequence length="643" mass="68989">MSIFGRKKNQAEQKARQADKADKADKVDNAGTAGAAGAANPTGEGGRKGANGEVGPVSRGARGARPASGTSPATGSLGLVQRHPDRDGRPILSFQDVSVIFNTEFGDVNAVKGVSFDIKPGEVVALVGESGSGKSVTSSTAMGLLPANASVTGTVMLGDREVTALDANGLRKIRGRHAAMVFQEPMTALNPVLTVGDQLTESLNVHGIAYGTEADRRAVELLEMVGIPDAQHRLKQYPHQFSGGQRQRIVIAMAISCSPEVIIADEPTTALDVTVQAEILELLRSLKDQLNTGILLITHNMGVVADMADRVCVMLRGELVESGEVHQVMQNPQHPYTERLLGSVPRLGAELEVAEPSPVTSTQTRAVYAIEAQGLCIEYDHRGKKNRVVHDIDFSVAPGEILGLVGESGSGKSTIAKSVLGLLPVASGSLKIHGSDLTRLDGKDARALRKRIGVVFQDPAASLDPRFPIGDVITEPMVIHGVGNRKSQLDRAYELLDAVKLPRSVVNRFPHELSGGQRQRISIARALTLDPEVLIADEPTSALDVSVQAAVLDMFAELQSRYEFACLFVSHDLAVVDMLAHRVLVLKDGRQVEQGPTQEVLHHPTQEYTKRLLSAAPVPDPDEQLTKRTERRQLLESLGERPY</sequence>
<dbReference type="Pfam" id="PF00005">
    <property type="entry name" value="ABC_tran"/>
    <property type="match status" value="2"/>
</dbReference>
<dbReference type="Proteomes" id="UP001595965">
    <property type="component" value="Unassembled WGS sequence"/>
</dbReference>
<dbReference type="SUPFAM" id="SSF52540">
    <property type="entry name" value="P-loop containing nucleoside triphosphate hydrolases"/>
    <property type="match status" value="2"/>
</dbReference>
<evidence type="ECO:0000313" key="11">
    <source>
        <dbReference type="Proteomes" id="UP001595965"/>
    </source>
</evidence>
<keyword evidence="7" id="KW-0472">Membrane</keyword>
<evidence type="ECO:0000256" key="6">
    <source>
        <dbReference type="ARBA" id="ARBA00022840"/>
    </source>
</evidence>
<dbReference type="InterPro" id="IPR013563">
    <property type="entry name" value="Oligopep_ABC_C"/>
</dbReference>
<dbReference type="CDD" id="cd03257">
    <property type="entry name" value="ABC_NikE_OppD_transporters"/>
    <property type="match status" value="2"/>
</dbReference>
<evidence type="ECO:0000256" key="4">
    <source>
        <dbReference type="ARBA" id="ARBA00022475"/>
    </source>
</evidence>